<name>A0A1E5KVN4_9ENTE</name>
<dbReference type="Proteomes" id="UP000095256">
    <property type="component" value="Unassembled WGS sequence"/>
</dbReference>
<gene>
    <name evidence="2" type="ORF">BCR26_16020</name>
</gene>
<evidence type="ECO:0000256" key="1">
    <source>
        <dbReference type="SAM" id="Phobius"/>
    </source>
</evidence>
<dbReference type="EMBL" id="MIEK01000039">
    <property type="protein sequence ID" value="OEH81669.1"/>
    <property type="molecule type" value="Genomic_DNA"/>
</dbReference>
<proteinExistence type="predicted"/>
<sequence length="85" mass="9916">MVKKSIFYLGGFFLLVRLTGIILTLNLMPVQDPDMISKEEFIAIQKQFSIHYELGSFLIICSNFILVFFLLFLIYLFVSEKIKQS</sequence>
<feature type="transmembrane region" description="Helical" evidence="1">
    <location>
        <begin position="7"/>
        <end position="28"/>
    </location>
</feature>
<protein>
    <submittedName>
        <fullName evidence="2">Uncharacterized protein</fullName>
    </submittedName>
</protein>
<evidence type="ECO:0000313" key="3">
    <source>
        <dbReference type="Proteomes" id="UP000095256"/>
    </source>
</evidence>
<dbReference type="AlphaFoldDB" id="A0A1E5KVN4"/>
<reference evidence="2 3" key="1">
    <citation type="submission" date="2016-09" db="EMBL/GenBank/DDBJ databases">
        <authorList>
            <person name="Capua I."/>
            <person name="De Benedictis P."/>
            <person name="Joannis T."/>
            <person name="Lombin L.H."/>
            <person name="Cattoli G."/>
        </authorList>
    </citation>
    <scope>NUCLEOTIDE SEQUENCE [LARGE SCALE GENOMIC DNA]</scope>
    <source>
        <strain evidence="2 3">LMG 25899</strain>
    </source>
</reference>
<accession>A0A1E5KVN4</accession>
<keyword evidence="3" id="KW-1185">Reference proteome</keyword>
<keyword evidence="1" id="KW-0812">Transmembrane</keyword>
<keyword evidence="1" id="KW-0472">Membrane</keyword>
<keyword evidence="1" id="KW-1133">Transmembrane helix</keyword>
<organism evidence="2 3">
    <name type="scientific">Enterococcus rivorum</name>
    <dbReference type="NCBI Taxonomy" id="762845"/>
    <lineage>
        <taxon>Bacteria</taxon>
        <taxon>Bacillati</taxon>
        <taxon>Bacillota</taxon>
        <taxon>Bacilli</taxon>
        <taxon>Lactobacillales</taxon>
        <taxon>Enterococcaceae</taxon>
        <taxon>Enterococcus</taxon>
    </lineage>
</organism>
<comment type="caution">
    <text evidence="2">The sequence shown here is derived from an EMBL/GenBank/DDBJ whole genome shotgun (WGS) entry which is preliminary data.</text>
</comment>
<evidence type="ECO:0000313" key="2">
    <source>
        <dbReference type="EMBL" id="OEH81669.1"/>
    </source>
</evidence>
<feature type="transmembrane region" description="Helical" evidence="1">
    <location>
        <begin position="57"/>
        <end position="78"/>
    </location>
</feature>